<sequence length="543" mass="60579">MIVKLFLGSAHKDVTIIMPEQQTYLTSDIIPRLAAIDVGSNSIRLVVAEALADGRYRVLDEERETPRLGRSLASTGKLDDASIADSLAALRRFLSIVQGLSVENLRAIATCAVREATNGAEFCKLVKEQLNLTLEVISSQKEAHLAFHSVRRRFDLTGKNTLLADIGGGSTELVLASGELIEAIYGTKLGAVRLNEKFGGGQALAGDDFKRMVRWVNRELRRTTEKPSAPLHLLIGSGGTFTSLAGMVMAARGQSRLPVGGCQIPRAELRHLIDRLRKMSLKQRREVPGLNPDRADIIVPGMTVVDCVMRRFKLNLLQVHSFGVRDGLLLSMIEEMQGRTRQDIPANDNAQLERFASACGVELAHAQQVARLAGEIYAGLCEHFEIDSEDRRLLESAARLQDVGYLINYDGHHKHSYHLILHSHLEGFRPEEIEIIANVARYHRGALPKRKHENFRRLCDEDQQRVLRMAAVLRLAGGLDRSHNQTVEKVEVRMADDLLELIVEAKEYPETDLWAARRRLGMFEKVYDSELAIEWAGQVTAKV</sequence>
<reference evidence="4 5" key="1">
    <citation type="submission" date="2019-08" db="EMBL/GenBank/DDBJ databases">
        <title>Deep-cultivation of Planctomycetes and their phenomic and genomic characterization uncovers novel biology.</title>
        <authorList>
            <person name="Wiegand S."/>
            <person name="Jogler M."/>
            <person name="Boedeker C."/>
            <person name="Pinto D."/>
            <person name="Vollmers J."/>
            <person name="Rivas-Marin E."/>
            <person name="Kohn T."/>
            <person name="Peeters S.H."/>
            <person name="Heuer A."/>
            <person name="Rast P."/>
            <person name="Oberbeckmann S."/>
            <person name="Bunk B."/>
            <person name="Jeske O."/>
            <person name="Meyerdierks A."/>
            <person name="Storesund J.E."/>
            <person name="Kallscheuer N."/>
            <person name="Luecker S."/>
            <person name="Lage O.M."/>
            <person name="Pohl T."/>
            <person name="Merkel B.J."/>
            <person name="Hornburger P."/>
            <person name="Mueller R.-W."/>
            <person name="Bruemmer F."/>
            <person name="Labrenz M."/>
            <person name="Spormann A.M."/>
            <person name="Op den Camp H."/>
            <person name="Overmann J."/>
            <person name="Amann R."/>
            <person name="Jetten M.S.M."/>
            <person name="Mascher T."/>
            <person name="Medema M.H."/>
            <person name="Devos D.P."/>
            <person name="Kaster A.-K."/>
            <person name="Ovreas L."/>
            <person name="Rohde M."/>
            <person name="Galperin M.Y."/>
            <person name="Jogler C."/>
        </authorList>
    </citation>
    <scope>NUCLEOTIDE SEQUENCE [LARGE SCALE GENOMIC DNA]</scope>
    <source>
        <strain evidence="4 5">Pr1d</strain>
    </source>
</reference>
<dbReference type="EMBL" id="CP042913">
    <property type="protein sequence ID" value="QEG33146.1"/>
    <property type="molecule type" value="Genomic_DNA"/>
</dbReference>
<dbReference type="PIRSF" id="PIRSF001267">
    <property type="entry name" value="Pyrophosphatase_GppA_Ppx"/>
    <property type="match status" value="1"/>
</dbReference>
<dbReference type="InterPro" id="IPR043129">
    <property type="entry name" value="ATPase_NBD"/>
</dbReference>
<dbReference type="EC" id="3.6.1.11" evidence="4"/>
<accession>A0A5B9Q8C0</accession>
<dbReference type="Gene3D" id="3.30.420.40">
    <property type="match status" value="1"/>
</dbReference>
<evidence type="ECO:0000256" key="1">
    <source>
        <dbReference type="ARBA" id="ARBA00022801"/>
    </source>
</evidence>
<dbReference type="Proteomes" id="UP000323917">
    <property type="component" value="Chromosome"/>
</dbReference>
<dbReference type="Gene3D" id="3.30.420.150">
    <property type="entry name" value="Exopolyphosphatase. Domain 2"/>
    <property type="match status" value="1"/>
</dbReference>
<evidence type="ECO:0000313" key="5">
    <source>
        <dbReference type="Proteomes" id="UP000323917"/>
    </source>
</evidence>
<dbReference type="InterPro" id="IPR048950">
    <property type="entry name" value="Ppx_GppA_C"/>
</dbReference>
<evidence type="ECO:0000259" key="3">
    <source>
        <dbReference type="Pfam" id="PF21447"/>
    </source>
</evidence>
<name>A0A5B9Q8C0_9BACT</name>
<evidence type="ECO:0000259" key="2">
    <source>
        <dbReference type="Pfam" id="PF02541"/>
    </source>
</evidence>
<organism evidence="4 5">
    <name type="scientific">Bythopirellula goksoeyrii</name>
    <dbReference type="NCBI Taxonomy" id="1400387"/>
    <lineage>
        <taxon>Bacteria</taxon>
        <taxon>Pseudomonadati</taxon>
        <taxon>Planctomycetota</taxon>
        <taxon>Planctomycetia</taxon>
        <taxon>Pirellulales</taxon>
        <taxon>Lacipirellulaceae</taxon>
        <taxon>Bythopirellula</taxon>
    </lineage>
</organism>
<dbReference type="InterPro" id="IPR003695">
    <property type="entry name" value="Ppx_GppA_N"/>
</dbReference>
<protein>
    <submittedName>
        <fullName evidence="4">Exopolyphosphatase</fullName>
        <ecNumber evidence="4">3.6.1.11</ecNumber>
    </submittedName>
</protein>
<proteinExistence type="predicted"/>
<dbReference type="GO" id="GO:0004309">
    <property type="term" value="F:exopolyphosphatase activity"/>
    <property type="evidence" value="ECO:0007669"/>
    <property type="project" value="UniProtKB-EC"/>
</dbReference>
<keyword evidence="5" id="KW-1185">Reference proteome</keyword>
<feature type="domain" description="Ppx/GppA phosphatase C-terminal" evidence="3">
    <location>
        <begin position="353"/>
        <end position="498"/>
    </location>
</feature>
<dbReference type="AlphaFoldDB" id="A0A5B9Q8C0"/>
<dbReference type="KEGG" id="bgok:Pr1d_04070"/>
<dbReference type="InterPro" id="IPR030673">
    <property type="entry name" value="PyroPPase_GppA_Ppx"/>
</dbReference>
<dbReference type="OrthoDB" id="9807195at2"/>
<feature type="domain" description="Ppx/GppA phosphatase N-terminal" evidence="2">
    <location>
        <begin position="53"/>
        <end position="334"/>
    </location>
</feature>
<dbReference type="Pfam" id="PF21447">
    <property type="entry name" value="Ppx-GppA_III"/>
    <property type="match status" value="1"/>
</dbReference>
<keyword evidence="1 4" id="KW-0378">Hydrolase</keyword>
<dbReference type="Pfam" id="PF02541">
    <property type="entry name" value="Ppx-GppA"/>
    <property type="match status" value="1"/>
</dbReference>
<dbReference type="InterPro" id="IPR050273">
    <property type="entry name" value="GppA/Ppx_hydrolase"/>
</dbReference>
<dbReference type="Gene3D" id="1.10.3210.10">
    <property type="entry name" value="Hypothetical protein af1432"/>
    <property type="match status" value="1"/>
</dbReference>
<dbReference type="SUPFAM" id="SSF109604">
    <property type="entry name" value="HD-domain/PDEase-like"/>
    <property type="match status" value="1"/>
</dbReference>
<dbReference type="PANTHER" id="PTHR30005:SF0">
    <property type="entry name" value="RETROGRADE REGULATION PROTEIN 2"/>
    <property type="match status" value="1"/>
</dbReference>
<dbReference type="SUPFAM" id="SSF53067">
    <property type="entry name" value="Actin-like ATPase domain"/>
    <property type="match status" value="2"/>
</dbReference>
<evidence type="ECO:0000313" key="4">
    <source>
        <dbReference type="EMBL" id="QEG33146.1"/>
    </source>
</evidence>
<dbReference type="PANTHER" id="PTHR30005">
    <property type="entry name" value="EXOPOLYPHOSPHATASE"/>
    <property type="match status" value="1"/>
</dbReference>
<dbReference type="CDD" id="cd24006">
    <property type="entry name" value="ASKHA_NBD_PPX_GppA"/>
    <property type="match status" value="1"/>
</dbReference>
<gene>
    <name evidence="4" type="primary">ppx</name>
    <name evidence="4" type="ORF">Pr1d_04070</name>
</gene>